<dbReference type="InterPro" id="IPR001506">
    <property type="entry name" value="Peptidase_M12A"/>
</dbReference>
<dbReference type="PANTHER" id="PTHR10127">
    <property type="entry name" value="DISCOIDIN, CUB, EGF, LAMININ , AND ZINC METALLOPROTEASE DOMAIN CONTAINING"/>
    <property type="match status" value="1"/>
</dbReference>
<keyword evidence="5 9" id="KW-0862">Zinc</keyword>
<protein>
    <recommendedName>
        <fullName evidence="10">Metalloendopeptidase</fullName>
        <ecNumber evidence="10">3.4.24.-</ecNumber>
    </recommendedName>
</protein>
<keyword evidence="4 9" id="KW-0378">Hydrolase</keyword>
<dbReference type="PRINTS" id="PR00480">
    <property type="entry name" value="ASTACIN"/>
</dbReference>
<dbReference type="SMART" id="SM00235">
    <property type="entry name" value="ZnMc"/>
    <property type="match status" value="1"/>
</dbReference>
<dbReference type="InterPro" id="IPR006026">
    <property type="entry name" value="Peptidase_Metallo"/>
</dbReference>
<evidence type="ECO:0000259" key="11">
    <source>
        <dbReference type="PROSITE" id="PS51864"/>
    </source>
</evidence>
<dbReference type="GO" id="GO:0008270">
    <property type="term" value="F:zinc ion binding"/>
    <property type="evidence" value="ECO:0007669"/>
    <property type="project" value="UniProtKB-UniRule"/>
</dbReference>
<dbReference type="EMBL" id="AB480027">
    <property type="protein sequence ID" value="BAI68374.1"/>
    <property type="molecule type" value="Genomic_DNA"/>
</dbReference>
<dbReference type="GO" id="GO:0006508">
    <property type="term" value="P:proteolysis"/>
    <property type="evidence" value="ECO:0007669"/>
    <property type="project" value="UniProtKB-KW"/>
</dbReference>
<feature type="signal peptide" evidence="10">
    <location>
        <begin position="1"/>
        <end position="21"/>
    </location>
</feature>
<feature type="active site" evidence="9">
    <location>
        <position position="162"/>
    </location>
</feature>
<evidence type="ECO:0000256" key="3">
    <source>
        <dbReference type="ARBA" id="ARBA00022729"/>
    </source>
</evidence>
<dbReference type="PROSITE" id="PS51864">
    <property type="entry name" value="ASTACIN"/>
    <property type="match status" value="1"/>
</dbReference>
<evidence type="ECO:0000256" key="10">
    <source>
        <dbReference type="RuleBase" id="RU361183"/>
    </source>
</evidence>
<evidence type="ECO:0000256" key="7">
    <source>
        <dbReference type="ARBA" id="ARBA00023145"/>
    </source>
</evidence>
<evidence type="ECO:0000256" key="8">
    <source>
        <dbReference type="ARBA" id="ARBA00023157"/>
    </source>
</evidence>
<dbReference type="InterPro" id="IPR024079">
    <property type="entry name" value="MetalloPept_cat_dom_sf"/>
</dbReference>
<feature type="binding site" evidence="9">
    <location>
        <position position="161"/>
    </location>
    <ligand>
        <name>Zn(2+)</name>
        <dbReference type="ChEBI" id="CHEBI:29105"/>
        <note>catalytic</note>
    </ligand>
</feature>
<name>D2YYG7_ESOAM</name>
<keyword evidence="7" id="KW-0865">Zymogen</keyword>
<comment type="cofactor">
    <cofactor evidence="9 10">
        <name>Zn(2+)</name>
        <dbReference type="ChEBI" id="CHEBI:29105"/>
    </cofactor>
    <text evidence="9 10">Binds 1 zinc ion per subunit.</text>
</comment>
<evidence type="ECO:0000313" key="12">
    <source>
        <dbReference type="EMBL" id="BAI68374.1"/>
    </source>
</evidence>
<dbReference type="MEROPS" id="M12.006"/>
<dbReference type="AlphaFoldDB" id="D2YYG7"/>
<dbReference type="SUPFAM" id="SSF55486">
    <property type="entry name" value="Metalloproteases ('zincins'), catalytic domain"/>
    <property type="match status" value="1"/>
</dbReference>
<feature type="chain" id="PRO_5005126251" description="Metalloendopeptidase" evidence="10">
    <location>
        <begin position="22"/>
        <end position="262"/>
    </location>
</feature>
<evidence type="ECO:0000256" key="5">
    <source>
        <dbReference type="ARBA" id="ARBA00022833"/>
    </source>
</evidence>
<evidence type="ECO:0000256" key="2">
    <source>
        <dbReference type="ARBA" id="ARBA00022723"/>
    </source>
</evidence>
<keyword evidence="6 9" id="KW-0482">Metalloprotease</keyword>
<accession>D2YYG7</accession>
<gene>
    <name evidence="12" type="primary">PkLCE</name>
</gene>
<dbReference type="FunFam" id="3.40.390.10:FF:000040">
    <property type="entry name" value="Metalloendopeptidase"/>
    <property type="match status" value="1"/>
</dbReference>
<organism evidence="12">
    <name type="scientific">Esox americanus</name>
    <name type="common">Redfin pickerel</name>
    <dbReference type="NCBI Taxonomy" id="184450"/>
    <lineage>
        <taxon>Eukaryota</taxon>
        <taxon>Metazoa</taxon>
        <taxon>Chordata</taxon>
        <taxon>Craniata</taxon>
        <taxon>Vertebrata</taxon>
        <taxon>Euteleostomi</taxon>
        <taxon>Actinopterygii</taxon>
        <taxon>Neopterygii</taxon>
        <taxon>Teleostei</taxon>
        <taxon>Protacanthopterygii</taxon>
        <taxon>Esociformes</taxon>
        <taxon>Esocidae</taxon>
        <taxon>Esox</taxon>
    </lineage>
</organism>
<evidence type="ECO:0000256" key="6">
    <source>
        <dbReference type="ARBA" id="ARBA00023049"/>
    </source>
</evidence>
<dbReference type="Pfam" id="PF01400">
    <property type="entry name" value="Astacin"/>
    <property type="match status" value="1"/>
</dbReference>
<dbReference type="GO" id="GO:0004222">
    <property type="term" value="F:metalloendopeptidase activity"/>
    <property type="evidence" value="ECO:0007669"/>
    <property type="project" value="UniProtKB-UniRule"/>
</dbReference>
<dbReference type="PANTHER" id="PTHR10127:SF839">
    <property type="entry name" value="HATCHING ENZYME 1.2-RELATED"/>
    <property type="match status" value="1"/>
</dbReference>
<keyword evidence="2 9" id="KW-0479">Metal-binding</keyword>
<dbReference type="EC" id="3.4.24.-" evidence="10"/>
<proteinExistence type="predicted"/>
<evidence type="ECO:0000256" key="4">
    <source>
        <dbReference type="ARBA" id="ARBA00022801"/>
    </source>
</evidence>
<keyword evidence="3 10" id="KW-0732">Signal</keyword>
<evidence type="ECO:0000256" key="9">
    <source>
        <dbReference type="PROSITE-ProRule" id="PRU01211"/>
    </source>
</evidence>
<keyword evidence="1 9" id="KW-0645">Protease</keyword>
<keyword evidence="8" id="KW-1015">Disulfide bond</keyword>
<evidence type="ECO:0000256" key="1">
    <source>
        <dbReference type="ARBA" id="ARBA00022670"/>
    </source>
</evidence>
<dbReference type="Gene3D" id="3.40.390.10">
    <property type="entry name" value="Collagenase (Catalytic Domain)"/>
    <property type="match status" value="1"/>
</dbReference>
<feature type="domain" description="Peptidase M12A" evidence="11">
    <location>
        <begin position="61"/>
        <end position="262"/>
    </location>
</feature>
<reference evidence="12" key="1">
    <citation type="journal article" date="2010" name="BMC Evol. Biol.">
        <title>Intron-loss evolution of hatching enzyme genes in Teleostei.</title>
        <authorList>
            <person name="Kawaguchi M."/>
            <person name="Hiroi J."/>
            <person name="Miya M."/>
            <person name="Nishida M."/>
            <person name="Iuchi I."/>
            <person name="Yasumasu S."/>
        </authorList>
    </citation>
    <scope>NUCLEOTIDE SEQUENCE</scope>
</reference>
<sequence>MDHRPTLGLVLLVLGLSLASGNDAQIYKREYSSITSIILNSNHGTSELLLEGDILVPKTRNAMKCYKNNGRCFWMKSADNFVYVPYVIGDEYSSDQVETIIMAMQSFHGKTCIRFIPRAQESAYLQIESRGGCFSSMGRVGEKQILSLAAYSCIQHGIIRHELLHALGFYHEHTRSDRDKYIRINWDYVADYASDNFQKQDTNNLNTPYDYSSVMHYDKTAFSTDLAKETITPIPDESVRIGQRKEMSDIDILRINKLYKCQ</sequence>
<comment type="caution">
    <text evidence="9">Lacks conserved residue(s) required for the propagation of feature annotation.</text>
</comment>
<feature type="binding site" evidence="9">
    <location>
        <position position="171"/>
    </location>
    <ligand>
        <name>Zn(2+)</name>
        <dbReference type="ChEBI" id="CHEBI:29105"/>
        <note>catalytic</note>
    </ligand>
</feature>
<feature type="binding site" evidence="9">
    <location>
        <position position="165"/>
    </location>
    <ligand>
        <name>Zn(2+)</name>
        <dbReference type="ChEBI" id="CHEBI:29105"/>
        <note>catalytic</note>
    </ligand>
</feature>